<evidence type="ECO:0000313" key="9">
    <source>
        <dbReference type="Proteomes" id="UP000286746"/>
    </source>
</evidence>
<dbReference type="RefSeq" id="WP_125051257.1">
    <property type="nucleotide sequence ID" value="NZ_BHZD01000001.1"/>
</dbReference>
<evidence type="ECO:0000256" key="7">
    <source>
        <dbReference type="SAM" id="Phobius"/>
    </source>
</evidence>
<comment type="subcellular location">
    <subcellularLocation>
        <location evidence="1">Cell membrane</location>
        <topology evidence="1">Multi-pass membrane protein</topology>
    </subcellularLocation>
</comment>
<dbReference type="GO" id="GO:0005886">
    <property type="term" value="C:plasma membrane"/>
    <property type="evidence" value="ECO:0007669"/>
    <property type="project" value="UniProtKB-SubCell"/>
</dbReference>
<gene>
    <name evidence="8" type="ORF">GKJPGBOP_00410</name>
</gene>
<evidence type="ECO:0000256" key="2">
    <source>
        <dbReference type="ARBA" id="ARBA00022475"/>
    </source>
</evidence>
<accession>A0A401VUK5</accession>
<feature type="transmembrane region" description="Helical" evidence="7">
    <location>
        <begin position="154"/>
        <end position="172"/>
    </location>
</feature>
<keyword evidence="5 7" id="KW-0472">Membrane</keyword>
<evidence type="ECO:0000256" key="1">
    <source>
        <dbReference type="ARBA" id="ARBA00004651"/>
    </source>
</evidence>
<keyword evidence="2" id="KW-1003">Cell membrane</keyword>
<dbReference type="InterPro" id="IPR010343">
    <property type="entry name" value="ArAE_1"/>
</dbReference>
<evidence type="ECO:0000256" key="4">
    <source>
        <dbReference type="ARBA" id="ARBA00022989"/>
    </source>
</evidence>
<feature type="compositionally biased region" description="Basic and acidic residues" evidence="6">
    <location>
        <begin position="1"/>
        <end position="10"/>
    </location>
</feature>
<keyword evidence="3 7" id="KW-0812">Transmembrane</keyword>
<keyword evidence="9" id="KW-1185">Reference proteome</keyword>
<dbReference type="EMBL" id="BHZD01000001">
    <property type="protein sequence ID" value="GCD40757.1"/>
    <property type="molecule type" value="Genomic_DNA"/>
</dbReference>
<organism evidence="8 9">
    <name type="scientific">Streptomyces paromomycinus</name>
    <name type="common">Streptomyces rimosus subsp. paromomycinus</name>
    <dbReference type="NCBI Taxonomy" id="92743"/>
    <lineage>
        <taxon>Bacteria</taxon>
        <taxon>Bacillati</taxon>
        <taxon>Actinomycetota</taxon>
        <taxon>Actinomycetes</taxon>
        <taxon>Kitasatosporales</taxon>
        <taxon>Streptomycetaceae</taxon>
        <taxon>Streptomyces</taxon>
    </lineage>
</organism>
<dbReference type="AlphaFoldDB" id="A0A401VUK5"/>
<dbReference type="Proteomes" id="UP000286746">
    <property type="component" value="Unassembled WGS sequence"/>
</dbReference>
<sequence>MAGQSRKQEPVQRGPARQGTSQGHREQPAEQGRLARVRQWWSRAWGSAGHERHTLLLIGKSTLAATAAWVLSYNLLDAESPAFAPFSAVLIMQVTVYQSLLQSLRYVGAVATGVAVQAVLGYLAGPDLLTFALVAVVALTIGRWPALGSQGSQVATAAFFAFSTYVSAPAGIGKITHLGQIILLVLIGCGVGVIVNVALVPPLRYRSAEHGIHTLARALCDLVSDMYPAMREGEMEEERISHWRSRAEQTGGLINQAENGLRTARESLYYNPRNRLGRHRGRKGFEGYGTVLRALERTMYQMASLTRSLDQWRQDGSERDRRFLRGYADFLESVSRITQVLGQLTEESLSDQAGELCGLADQAQECCRGVTEQAEQDGLPLTDPAYPYGVLVVEATRLMDEFQYTCDVLQQQVDDA</sequence>
<feature type="region of interest" description="Disordered" evidence="6">
    <location>
        <begin position="1"/>
        <end position="33"/>
    </location>
</feature>
<evidence type="ECO:0000256" key="5">
    <source>
        <dbReference type="ARBA" id="ARBA00023136"/>
    </source>
</evidence>
<evidence type="ECO:0000256" key="6">
    <source>
        <dbReference type="SAM" id="MobiDB-lite"/>
    </source>
</evidence>
<evidence type="ECO:0000256" key="3">
    <source>
        <dbReference type="ARBA" id="ARBA00022692"/>
    </source>
</evidence>
<reference evidence="8 9" key="1">
    <citation type="submission" date="2018-11" db="EMBL/GenBank/DDBJ databases">
        <title>Whole genome sequence of Streptomyces paromomycinus NBRC 15454(T).</title>
        <authorList>
            <person name="Komaki H."/>
            <person name="Tamura T."/>
        </authorList>
    </citation>
    <scope>NUCLEOTIDE SEQUENCE [LARGE SCALE GENOMIC DNA]</scope>
    <source>
        <strain evidence="8 9">NBRC 15454</strain>
    </source>
</reference>
<comment type="caution">
    <text evidence="8">The sequence shown here is derived from an EMBL/GenBank/DDBJ whole genome shotgun (WGS) entry which is preliminary data.</text>
</comment>
<feature type="transmembrane region" description="Helical" evidence="7">
    <location>
        <begin position="178"/>
        <end position="200"/>
    </location>
</feature>
<keyword evidence="4 7" id="KW-1133">Transmembrane helix</keyword>
<dbReference type="Pfam" id="PF06081">
    <property type="entry name" value="ArAE_1"/>
    <property type="match status" value="1"/>
</dbReference>
<proteinExistence type="predicted"/>
<evidence type="ECO:0000313" key="8">
    <source>
        <dbReference type="EMBL" id="GCD40757.1"/>
    </source>
</evidence>
<feature type="transmembrane region" description="Helical" evidence="7">
    <location>
        <begin position="129"/>
        <end position="147"/>
    </location>
</feature>
<protein>
    <submittedName>
        <fullName evidence="8">FUSC family protein</fullName>
    </submittedName>
</protein>
<name>A0A401VUK5_STREY</name>